<dbReference type="AlphaFoldDB" id="A0A9P6CM45"/>
<sequence length="170" mass="19094">MESASAPMPRNSSRPSRGGEREKDDKGNFKLKIPPTRTTPYKEKFQVLRERYEEVTKEHDNYQRDLEIANAKILMLQEENDLLIDAINVSSPNLIQLVTPIHKSLESQQLTPDGPPRSTGIDDGHPTPRSSYFMPQPPQTNGSANGRSNGNHHRLEVSDRESFAGEHGPP</sequence>
<keyword evidence="1" id="KW-0175">Coiled coil</keyword>
<feature type="compositionally biased region" description="Polar residues" evidence="2">
    <location>
        <begin position="139"/>
        <end position="149"/>
    </location>
</feature>
<reference evidence="3" key="1">
    <citation type="submission" date="2020-11" db="EMBL/GenBank/DDBJ databases">
        <authorList>
            <consortium name="DOE Joint Genome Institute"/>
            <person name="Ahrendt S."/>
            <person name="Riley R."/>
            <person name="Andreopoulos W."/>
            <person name="Labutti K."/>
            <person name="Pangilinan J."/>
            <person name="Ruiz-Duenas F.J."/>
            <person name="Barrasa J.M."/>
            <person name="Sanchez-Garcia M."/>
            <person name="Camarero S."/>
            <person name="Miyauchi S."/>
            <person name="Serrano A."/>
            <person name="Linde D."/>
            <person name="Babiker R."/>
            <person name="Drula E."/>
            <person name="Ayuso-Fernandez I."/>
            <person name="Pacheco R."/>
            <person name="Padilla G."/>
            <person name="Ferreira P."/>
            <person name="Barriuso J."/>
            <person name="Kellner H."/>
            <person name="Castanera R."/>
            <person name="Alfaro M."/>
            <person name="Ramirez L."/>
            <person name="Pisabarro A.G."/>
            <person name="Kuo A."/>
            <person name="Tritt A."/>
            <person name="Lipzen A."/>
            <person name="He G."/>
            <person name="Yan M."/>
            <person name="Ng V."/>
            <person name="Cullen D."/>
            <person name="Martin F."/>
            <person name="Rosso M.-N."/>
            <person name="Henrissat B."/>
            <person name="Hibbett D."/>
            <person name="Martinez A.T."/>
            <person name="Grigoriev I.V."/>
        </authorList>
    </citation>
    <scope>NUCLEOTIDE SEQUENCE</scope>
    <source>
        <strain evidence="3">CBS 247.69</strain>
    </source>
</reference>
<feature type="coiled-coil region" evidence="1">
    <location>
        <begin position="45"/>
        <end position="79"/>
    </location>
</feature>
<keyword evidence="4" id="KW-1185">Reference proteome</keyword>
<feature type="compositionally biased region" description="Basic and acidic residues" evidence="2">
    <location>
        <begin position="17"/>
        <end position="28"/>
    </location>
</feature>
<organism evidence="3 4">
    <name type="scientific">Collybia nuda</name>
    <dbReference type="NCBI Taxonomy" id="64659"/>
    <lineage>
        <taxon>Eukaryota</taxon>
        <taxon>Fungi</taxon>
        <taxon>Dikarya</taxon>
        <taxon>Basidiomycota</taxon>
        <taxon>Agaricomycotina</taxon>
        <taxon>Agaricomycetes</taxon>
        <taxon>Agaricomycetidae</taxon>
        <taxon>Agaricales</taxon>
        <taxon>Tricholomatineae</taxon>
        <taxon>Clitocybaceae</taxon>
        <taxon>Collybia</taxon>
    </lineage>
</organism>
<dbReference type="Proteomes" id="UP000807353">
    <property type="component" value="Unassembled WGS sequence"/>
</dbReference>
<feature type="region of interest" description="Disordered" evidence="2">
    <location>
        <begin position="1"/>
        <end position="42"/>
    </location>
</feature>
<gene>
    <name evidence="3" type="ORF">BDZ94DRAFT_1320144</name>
</gene>
<comment type="caution">
    <text evidence="3">The sequence shown here is derived from an EMBL/GenBank/DDBJ whole genome shotgun (WGS) entry which is preliminary data.</text>
</comment>
<protein>
    <submittedName>
        <fullName evidence="3">Uncharacterized protein</fullName>
    </submittedName>
</protein>
<feature type="region of interest" description="Disordered" evidence="2">
    <location>
        <begin position="106"/>
        <end position="170"/>
    </location>
</feature>
<dbReference type="OrthoDB" id="2442602at2759"/>
<evidence type="ECO:0000256" key="2">
    <source>
        <dbReference type="SAM" id="MobiDB-lite"/>
    </source>
</evidence>
<dbReference type="EMBL" id="MU150246">
    <property type="protein sequence ID" value="KAF9465564.1"/>
    <property type="molecule type" value="Genomic_DNA"/>
</dbReference>
<feature type="compositionally biased region" description="Basic and acidic residues" evidence="2">
    <location>
        <begin position="153"/>
        <end position="170"/>
    </location>
</feature>
<evidence type="ECO:0000313" key="3">
    <source>
        <dbReference type="EMBL" id="KAF9465564.1"/>
    </source>
</evidence>
<evidence type="ECO:0000256" key="1">
    <source>
        <dbReference type="SAM" id="Coils"/>
    </source>
</evidence>
<proteinExistence type="predicted"/>
<name>A0A9P6CM45_9AGAR</name>
<accession>A0A9P6CM45</accession>
<evidence type="ECO:0000313" key="4">
    <source>
        <dbReference type="Proteomes" id="UP000807353"/>
    </source>
</evidence>